<accession>A0A4P6FXA3</accession>
<reference evidence="1 2" key="1">
    <citation type="submission" date="2017-11" db="EMBL/GenBank/DDBJ databases">
        <title>Genome sequence of Pseudomonas arsenicoxydans ACM1.</title>
        <authorList>
            <person name="Nascimento F.X."/>
        </authorList>
    </citation>
    <scope>NUCLEOTIDE SEQUENCE [LARGE SCALE GENOMIC DNA]</scope>
    <source>
        <strain evidence="1 2">ACM1</strain>
    </source>
</reference>
<dbReference type="Proteomes" id="UP000291121">
    <property type="component" value="Chromosome"/>
</dbReference>
<gene>
    <name evidence="1" type="ORF">CUN61_05390</name>
</gene>
<dbReference type="AlphaFoldDB" id="A0A4P6FXA3"/>
<name>A0A4P6FXA3_9PSED</name>
<proteinExistence type="predicted"/>
<evidence type="ECO:0000313" key="2">
    <source>
        <dbReference type="Proteomes" id="UP000291121"/>
    </source>
</evidence>
<organism evidence="1 2">
    <name type="scientific">Pseudomonas arsenicoxydans</name>
    <dbReference type="NCBI Taxonomy" id="702115"/>
    <lineage>
        <taxon>Bacteria</taxon>
        <taxon>Pseudomonadati</taxon>
        <taxon>Pseudomonadota</taxon>
        <taxon>Gammaproteobacteria</taxon>
        <taxon>Pseudomonadales</taxon>
        <taxon>Pseudomonadaceae</taxon>
        <taxon>Pseudomonas</taxon>
    </lineage>
</organism>
<sequence length="64" mass="7248">MAKIPDRNSPIIGARATRFRAWNADPVGAGLPAKAFFRSMEMCRMYWPLREQAHSHKGYPCGLN</sequence>
<keyword evidence="2" id="KW-1185">Reference proteome</keyword>
<dbReference type="EMBL" id="CP024767">
    <property type="protein sequence ID" value="QAY83439.1"/>
    <property type="molecule type" value="Genomic_DNA"/>
</dbReference>
<evidence type="ECO:0000313" key="1">
    <source>
        <dbReference type="EMBL" id="QAY83439.1"/>
    </source>
</evidence>
<protein>
    <submittedName>
        <fullName evidence="1">Uncharacterized protein</fullName>
    </submittedName>
</protein>